<sequence>MASRGDVLVFRRRIGFESSAKLERFVVLQSNSFRQVLNTVFVAPLDEALDVYDNNPLAIRISGKEAGTSDPQVVLPSYLTSAYLSRFEPKMAGRFSIKSLVAVDELLRSLLDL</sequence>
<dbReference type="InterPro" id="IPR003477">
    <property type="entry name" value="PemK-like"/>
</dbReference>
<dbReference type="Proteomes" id="UP001379533">
    <property type="component" value="Chromosome"/>
</dbReference>
<dbReference type="Pfam" id="PF02452">
    <property type="entry name" value="PemK_toxin"/>
    <property type="match status" value="1"/>
</dbReference>
<dbReference type="SUPFAM" id="SSF50118">
    <property type="entry name" value="Cell growth inhibitor/plasmid maintenance toxic component"/>
    <property type="match status" value="1"/>
</dbReference>
<organism evidence="1 2">
    <name type="scientific">Pendulispora brunnea</name>
    <dbReference type="NCBI Taxonomy" id="2905690"/>
    <lineage>
        <taxon>Bacteria</taxon>
        <taxon>Pseudomonadati</taxon>
        <taxon>Myxococcota</taxon>
        <taxon>Myxococcia</taxon>
        <taxon>Myxococcales</taxon>
        <taxon>Sorangiineae</taxon>
        <taxon>Pendulisporaceae</taxon>
        <taxon>Pendulispora</taxon>
    </lineage>
</organism>
<dbReference type="RefSeq" id="WP_394844081.1">
    <property type="nucleotide sequence ID" value="NZ_CP089982.1"/>
</dbReference>
<evidence type="ECO:0000313" key="1">
    <source>
        <dbReference type="EMBL" id="WXA93481.1"/>
    </source>
</evidence>
<name>A0ABZ2K454_9BACT</name>
<dbReference type="EMBL" id="CP089982">
    <property type="protein sequence ID" value="WXA93481.1"/>
    <property type="molecule type" value="Genomic_DNA"/>
</dbReference>
<evidence type="ECO:0000313" key="2">
    <source>
        <dbReference type="Proteomes" id="UP001379533"/>
    </source>
</evidence>
<protein>
    <submittedName>
        <fullName evidence="1">Type II toxin-antitoxin system PemK/MazF family toxin</fullName>
    </submittedName>
</protein>
<dbReference type="InterPro" id="IPR011067">
    <property type="entry name" value="Plasmid_toxin/cell-grow_inhib"/>
</dbReference>
<reference evidence="1 2" key="1">
    <citation type="submission" date="2021-12" db="EMBL/GenBank/DDBJ databases">
        <title>Discovery of the Pendulisporaceae a myxobacterial family with distinct sporulation behavior and unique specialized metabolism.</title>
        <authorList>
            <person name="Garcia R."/>
            <person name="Popoff A."/>
            <person name="Bader C.D."/>
            <person name="Loehr J."/>
            <person name="Walesch S."/>
            <person name="Walt C."/>
            <person name="Boldt J."/>
            <person name="Bunk B."/>
            <person name="Haeckl F.J.F.P.J."/>
            <person name="Gunesch A.P."/>
            <person name="Birkelbach J."/>
            <person name="Nuebel U."/>
            <person name="Pietschmann T."/>
            <person name="Bach T."/>
            <person name="Mueller R."/>
        </authorList>
    </citation>
    <scope>NUCLEOTIDE SEQUENCE [LARGE SCALE GENOMIC DNA]</scope>
    <source>
        <strain evidence="1 2">MSr12523</strain>
    </source>
</reference>
<proteinExistence type="predicted"/>
<accession>A0ABZ2K454</accession>
<gene>
    <name evidence="1" type="ORF">LZC95_44395</name>
</gene>
<keyword evidence="2" id="KW-1185">Reference proteome</keyword>
<dbReference type="Gene3D" id="2.30.30.110">
    <property type="match status" value="1"/>
</dbReference>